<dbReference type="InterPro" id="IPR006153">
    <property type="entry name" value="Cation/H_exchanger_TM"/>
</dbReference>
<feature type="transmembrane region" description="Helical" evidence="8">
    <location>
        <begin position="158"/>
        <end position="175"/>
    </location>
</feature>
<dbReference type="Pfam" id="PF00999">
    <property type="entry name" value="Na_H_Exchanger"/>
    <property type="match status" value="1"/>
</dbReference>
<feature type="transmembrane region" description="Helical" evidence="8">
    <location>
        <begin position="118"/>
        <end position="137"/>
    </location>
</feature>
<evidence type="ECO:0000256" key="1">
    <source>
        <dbReference type="ARBA" id="ARBA00004651"/>
    </source>
</evidence>
<reference evidence="10 11" key="1">
    <citation type="submission" date="2024-09" db="EMBL/GenBank/DDBJ databases">
        <authorList>
            <person name="Sun Q."/>
            <person name="Mori K."/>
        </authorList>
    </citation>
    <scope>NUCLEOTIDE SEQUENCE [LARGE SCALE GENOMIC DNA]</scope>
    <source>
        <strain evidence="10 11">CCM 7659</strain>
    </source>
</reference>
<evidence type="ECO:0000256" key="3">
    <source>
        <dbReference type="ARBA" id="ARBA00022449"/>
    </source>
</evidence>
<dbReference type="PANTHER" id="PTHR32507">
    <property type="entry name" value="NA(+)/H(+) ANTIPORTER 1"/>
    <property type="match status" value="1"/>
</dbReference>
<evidence type="ECO:0000313" key="11">
    <source>
        <dbReference type="Proteomes" id="UP001589700"/>
    </source>
</evidence>
<feature type="transmembrane region" description="Helical" evidence="8">
    <location>
        <begin position="195"/>
        <end position="214"/>
    </location>
</feature>
<keyword evidence="7 8" id="KW-0472">Membrane</keyword>
<feature type="transmembrane region" description="Helical" evidence="8">
    <location>
        <begin position="341"/>
        <end position="361"/>
    </location>
</feature>
<evidence type="ECO:0000256" key="2">
    <source>
        <dbReference type="ARBA" id="ARBA00022448"/>
    </source>
</evidence>
<evidence type="ECO:0000259" key="9">
    <source>
        <dbReference type="Pfam" id="PF00999"/>
    </source>
</evidence>
<evidence type="ECO:0000256" key="6">
    <source>
        <dbReference type="ARBA" id="ARBA00023065"/>
    </source>
</evidence>
<evidence type="ECO:0000256" key="8">
    <source>
        <dbReference type="SAM" id="Phobius"/>
    </source>
</evidence>
<dbReference type="Proteomes" id="UP001589700">
    <property type="component" value="Unassembled WGS sequence"/>
</dbReference>
<evidence type="ECO:0000256" key="4">
    <source>
        <dbReference type="ARBA" id="ARBA00022692"/>
    </source>
</evidence>
<evidence type="ECO:0000256" key="5">
    <source>
        <dbReference type="ARBA" id="ARBA00022989"/>
    </source>
</evidence>
<sequence>MNLTALLLVAAAVTAVWSLFATRLTHWRVAPALVLAIAGAATAQVSRVELSTALALPTTERIVEMVLALLLFVDATEVKGGMLGHDRRGALKLLLIGLPLSIVAATAFGAFLFPGVGLAVLVVLACAVMPTDLSANGSLFRNRVVPRRVSRLLNVESGYNDGIMAPIFVCALVLIEHTSGEREFWDAVGEGVYSTAIAIGIGGAIGFGAAFAANRALALSLTSTRALGITVIMVALLAYGGAVLLEGNGFVAAFVCGITYRAARTVQELGGSELEFVEDVTLLCNVVMWFGFGLLIDYLLDLGWAGWPVVIFALGAISVLRAGPVMLALSGHFYTRREKTLIAFLGPRGTASIVFGLLAWIKIPDYLLDEASLALLAVTWTVVLSLLVYSIAAITLGRQHNRTGADVEH</sequence>
<evidence type="ECO:0000256" key="7">
    <source>
        <dbReference type="ARBA" id="ARBA00023136"/>
    </source>
</evidence>
<keyword evidence="4 8" id="KW-0812">Transmembrane</keyword>
<keyword evidence="5 8" id="KW-1133">Transmembrane helix</keyword>
<gene>
    <name evidence="10" type="ORF">ACFFVD_12120</name>
</gene>
<feature type="transmembrane region" description="Helical" evidence="8">
    <location>
        <begin position="306"/>
        <end position="329"/>
    </location>
</feature>
<accession>A0ABV5JS22</accession>
<keyword evidence="2" id="KW-0813">Transport</keyword>
<name>A0ABV5JS22_9ACTN</name>
<feature type="transmembrane region" description="Helical" evidence="8">
    <location>
        <begin position="93"/>
        <end position="112"/>
    </location>
</feature>
<dbReference type="RefSeq" id="WP_182631535.1">
    <property type="nucleotide sequence ID" value="NZ_JAALDM010000062.1"/>
</dbReference>
<keyword evidence="11" id="KW-1185">Reference proteome</keyword>
<feature type="domain" description="Cation/H+ exchanger transmembrane" evidence="9">
    <location>
        <begin position="12"/>
        <end position="389"/>
    </location>
</feature>
<dbReference type="EMBL" id="JBHMDY010000006">
    <property type="protein sequence ID" value="MFB9260551.1"/>
    <property type="molecule type" value="Genomic_DNA"/>
</dbReference>
<evidence type="ECO:0000313" key="10">
    <source>
        <dbReference type="EMBL" id="MFB9260551.1"/>
    </source>
</evidence>
<comment type="caution">
    <text evidence="10">The sequence shown here is derived from an EMBL/GenBank/DDBJ whole genome shotgun (WGS) entry which is preliminary data.</text>
</comment>
<proteinExistence type="predicted"/>
<dbReference type="PANTHER" id="PTHR32507:SF8">
    <property type="entry name" value="CNH1P"/>
    <property type="match status" value="1"/>
</dbReference>
<feature type="transmembrane region" description="Helical" evidence="8">
    <location>
        <begin position="226"/>
        <end position="244"/>
    </location>
</feature>
<keyword evidence="6" id="KW-0406">Ion transport</keyword>
<feature type="transmembrane region" description="Helical" evidence="8">
    <location>
        <begin position="373"/>
        <end position="396"/>
    </location>
</feature>
<keyword evidence="3" id="KW-0050">Antiport</keyword>
<comment type="subcellular location">
    <subcellularLocation>
        <location evidence="1">Cell membrane</location>
        <topology evidence="1">Multi-pass membrane protein</topology>
    </subcellularLocation>
</comment>
<protein>
    <submittedName>
        <fullName evidence="10">Cation:proton antiporter</fullName>
    </submittedName>
</protein>
<organism evidence="10 11">
    <name type="scientific">Dietzia aerolata</name>
    <dbReference type="NCBI Taxonomy" id="595984"/>
    <lineage>
        <taxon>Bacteria</taxon>
        <taxon>Bacillati</taxon>
        <taxon>Actinomycetota</taxon>
        <taxon>Actinomycetes</taxon>
        <taxon>Mycobacteriales</taxon>
        <taxon>Dietziaceae</taxon>
        <taxon>Dietzia</taxon>
    </lineage>
</organism>